<dbReference type="InterPro" id="IPR035669">
    <property type="entry name" value="SGNH_plant_lipase-like"/>
</dbReference>
<evidence type="ECO:0000256" key="11">
    <source>
        <dbReference type="ARBA" id="ARBA00023265"/>
    </source>
</evidence>
<keyword evidence="9 12" id="KW-0472">Membrane</keyword>
<evidence type="ECO:0000256" key="6">
    <source>
        <dbReference type="ARBA" id="ARBA00022801"/>
    </source>
</evidence>
<dbReference type="GO" id="GO:0016020">
    <property type="term" value="C:membrane"/>
    <property type="evidence" value="ECO:0007669"/>
    <property type="project" value="UniProtKB-SubCell"/>
</dbReference>
<dbReference type="Gene3D" id="3.40.50.1110">
    <property type="entry name" value="SGNH hydrolase"/>
    <property type="match status" value="1"/>
</dbReference>
<keyword evidence="5" id="KW-0732">Signal</keyword>
<comment type="function">
    <text evidence="12">May be involved in modulation of pathogen defense and leaf cell death.</text>
</comment>
<proteinExistence type="inferred from homology"/>
<keyword evidence="15" id="KW-1185">Reference proteome</keyword>
<evidence type="ECO:0000256" key="2">
    <source>
        <dbReference type="ARBA" id="ARBA00006574"/>
    </source>
</evidence>
<keyword evidence="8 12" id="KW-1133">Transmembrane helix</keyword>
<gene>
    <name evidence="12" type="primary">MLO</name>
    <name evidence="14" type="ORF">Ddye_015287</name>
</gene>
<dbReference type="InterPro" id="IPR001087">
    <property type="entry name" value="GDSL"/>
</dbReference>
<dbReference type="AlphaFoldDB" id="A0AAD9U5B0"/>
<dbReference type="InterPro" id="IPR036514">
    <property type="entry name" value="SGNH_hydro_sf"/>
</dbReference>
<evidence type="ECO:0000256" key="7">
    <source>
        <dbReference type="ARBA" id="ARBA00022821"/>
    </source>
</evidence>
<evidence type="ECO:0000256" key="13">
    <source>
        <dbReference type="SAM" id="Phobius"/>
    </source>
</evidence>
<keyword evidence="11 12" id="KW-0568">Pathogenesis-related protein</keyword>
<dbReference type="Pfam" id="PF03094">
    <property type="entry name" value="Mlo"/>
    <property type="match status" value="1"/>
</dbReference>
<keyword evidence="7 12" id="KW-0611">Plant defense</keyword>
<keyword evidence="4 12" id="KW-0812">Transmembrane</keyword>
<dbReference type="GO" id="GO:0005516">
    <property type="term" value="F:calmodulin binding"/>
    <property type="evidence" value="ECO:0007669"/>
    <property type="project" value="UniProtKB-KW"/>
</dbReference>
<comment type="subcellular location">
    <subcellularLocation>
        <location evidence="1 12">Membrane</location>
        <topology evidence="1 12">Multi-pass membrane protein</topology>
    </subcellularLocation>
</comment>
<feature type="transmembrane region" description="Helical" evidence="13">
    <location>
        <begin position="16"/>
        <end position="36"/>
    </location>
</feature>
<dbReference type="CDD" id="cd01837">
    <property type="entry name" value="SGNH_plant_lipase_like"/>
    <property type="match status" value="1"/>
</dbReference>
<dbReference type="Proteomes" id="UP001280121">
    <property type="component" value="Unassembled WGS sequence"/>
</dbReference>
<evidence type="ECO:0000313" key="14">
    <source>
        <dbReference type="EMBL" id="KAK2647798.1"/>
    </source>
</evidence>
<evidence type="ECO:0000256" key="12">
    <source>
        <dbReference type="RuleBase" id="RU280816"/>
    </source>
</evidence>
<evidence type="ECO:0000256" key="9">
    <source>
        <dbReference type="ARBA" id="ARBA00023136"/>
    </source>
</evidence>
<evidence type="ECO:0000256" key="1">
    <source>
        <dbReference type="ARBA" id="ARBA00004141"/>
    </source>
</evidence>
<dbReference type="InterPro" id="IPR004326">
    <property type="entry name" value="Mlo"/>
</dbReference>
<accession>A0AAD9U5B0</accession>
<reference evidence="14" key="1">
    <citation type="journal article" date="2023" name="Plant J.">
        <title>Genome sequences and population genomics provide insights into the demographic history, inbreeding, and mutation load of two 'living fossil' tree species of Dipteronia.</title>
        <authorList>
            <person name="Feng Y."/>
            <person name="Comes H.P."/>
            <person name="Chen J."/>
            <person name="Zhu S."/>
            <person name="Lu R."/>
            <person name="Zhang X."/>
            <person name="Li P."/>
            <person name="Qiu J."/>
            <person name="Olsen K.M."/>
            <person name="Qiu Y."/>
        </authorList>
    </citation>
    <scope>NUCLEOTIDE SEQUENCE</scope>
    <source>
        <strain evidence="14">KIB01</strain>
    </source>
</reference>
<comment type="domain">
    <text evidence="12">The C-terminus contains a calmodulin-binding domain, which binds calmodulin in a calcium-dependent fashion.</text>
</comment>
<comment type="caution">
    <text evidence="14">The sequence shown here is derived from an EMBL/GenBank/DDBJ whole genome shotgun (WGS) entry which is preliminary data.</text>
</comment>
<comment type="similarity">
    <text evidence="2 12">Belongs to the MLO family.</text>
</comment>
<dbReference type="GO" id="GO:0006952">
    <property type="term" value="P:defense response"/>
    <property type="evidence" value="ECO:0007669"/>
    <property type="project" value="UniProtKB-KW"/>
</dbReference>
<evidence type="ECO:0000256" key="8">
    <source>
        <dbReference type="ARBA" id="ARBA00022989"/>
    </source>
</evidence>
<keyword evidence="12" id="KW-0112">Calmodulin-binding</keyword>
<evidence type="ECO:0000313" key="15">
    <source>
        <dbReference type="Proteomes" id="UP001280121"/>
    </source>
</evidence>
<evidence type="ECO:0000256" key="5">
    <source>
        <dbReference type="ARBA" id="ARBA00022729"/>
    </source>
</evidence>
<dbReference type="Pfam" id="PF00657">
    <property type="entry name" value="Lipase_GDSL"/>
    <property type="match status" value="1"/>
</dbReference>
<dbReference type="PANTHER" id="PTHR22835">
    <property type="entry name" value="ZINC FINGER FYVE DOMAIN CONTAINING PROTEIN"/>
    <property type="match status" value="1"/>
</dbReference>
<name>A0AAD9U5B0_9ROSI</name>
<feature type="transmembrane region" description="Helical" evidence="13">
    <location>
        <begin position="151"/>
        <end position="170"/>
    </location>
</feature>
<evidence type="ECO:0000256" key="3">
    <source>
        <dbReference type="ARBA" id="ARBA00008668"/>
    </source>
</evidence>
<dbReference type="GO" id="GO:0016788">
    <property type="term" value="F:hydrolase activity, acting on ester bonds"/>
    <property type="evidence" value="ECO:0007669"/>
    <property type="project" value="InterPro"/>
</dbReference>
<dbReference type="PANTHER" id="PTHR22835:SF555">
    <property type="entry name" value="GDSL-LIKE LIPASE_ACYLHYDROLASE"/>
    <property type="match status" value="1"/>
</dbReference>
<keyword evidence="10" id="KW-0325">Glycoprotein</keyword>
<sequence length="514" mass="57291">MAVAGGGRSLEQTPTWAVATFCFGLVLISIIIEYIIHLVGKVLDFTSWFKKKQKRALYEALEKIKSVGQHLVSDICIPECAANTWHPCNKEREEELNKVATTDQEETESEHHSRLLMVAVGSGGSFRRVLAAAASTDKCAAKAVLNSVKPLCVVIMFLVLGLTGIPMAVMCDVSAERCEFPALYNFGDSNSDTGGESAAMTQRLLPNGETFFGHPSGRFSDGRLIIDFIAEDLKLRYLSAYLDSIGTSFRQGANFATAGSSIRSPGYSPFHLAIQISQFVQFKSRTMALYHKLTPIRKTRPFRSVLPRPEDFSRALYTFDIGQNDLAYGFNHSKEDQVRASIPHILDKFSQAVQRLYKEGARFFWIHNTGPLGCLPNIIIGRQSKPSDLDQNRCVKTHNEVAREFNKQLKNRIMSQLRVQLPVAAFTYVDVYAVKYALISNAKNQGFVDPMNFCCGSCYGNGKVDCDHPSMHISWDSIHYSEAANFWVARHILNGSFSDPPLPIHKACLHPTNM</sequence>
<evidence type="ECO:0000256" key="4">
    <source>
        <dbReference type="ARBA" id="ARBA00022692"/>
    </source>
</evidence>
<evidence type="ECO:0000256" key="10">
    <source>
        <dbReference type="ARBA" id="ARBA00023180"/>
    </source>
</evidence>
<comment type="similarity">
    <text evidence="3">Belongs to the 'GDSL' lipolytic enzyme family.</text>
</comment>
<organism evidence="14 15">
    <name type="scientific">Dipteronia dyeriana</name>
    <dbReference type="NCBI Taxonomy" id="168575"/>
    <lineage>
        <taxon>Eukaryota</taxon>
        <taxon>Viridiplantae</taxon>
        <taxon>Streptophyta</taxon>
        <taxon>Embryophyta</taxon>
        <taxon>Tracheophyta</taxon>
        <taxon>Spermatophyta</taxon>
        <taxon>Magnoliopsida</taxon>
        <taxon>eudicotyledons</taxon>
        <taxon>Gunneridae</taxon>
        <taxon>Pentapetalae</taxon>
        <taxon>rosids</taxon>
        <taxon>malvids</taxon>
        <taxon>Sapindales</taxon>
        <taxon>Sapindaceae</taxon>
        <taxon>Hippocastanoideae</taxon>
        <taxon>Acereae</taxon>
        <taxon>Dipteronia</taxon>
    </lineage>
</organism>
<keyword evidence="6" id="KW-0378">Hydrolase</keyword>
<protein>
    <recommendedName>
        <fullName evidence="12">MLO-like protein</fullName>
    </recommendedName>
</protein>
<dbReference type="EMBL" id="JANJYI010000005">
    <property type="protein sequence ID" value="KAK2647798.1"/>
    <property type="molecule type" value="Genomic_DNA"/>
</dbReference>